<dbReference type="InterPro" id="IPR000160">
    <property type="entry name" value="GGDEF_dom"/>
</dbReference>
<dbReference type="SMART" id="SM00267">
    <property type="entry name" value="GGDEF"/>
    <property type="match status" value="1"/>
</dbReference>
<dbReference type="PATRIC" id="fig|1156935.5.peg.1378"/>
<dbReference type="SUPFAM" id="SSF55781">
    <property type="entry name" value="GAF domain-like"/>
    <property type="match status" value="1"/>
</dbReference>
<protein>
    <submittedName>
        <fullName evidence="3">GAF sensor-containing diguanylate cyclase/phosphodiesterase</fullName>
    </submittedName>
</protein>
<accession>K2QGW0</accession>
<dbReference type="eggNOG" id="COG5001">
    <property type="taxonomic scope" value="Bacteria"/>
</dbReference>
<dbReference type="NCBIfam" id="TIGR00254">
    <property type="entry name" value="GGDEF"/>
    <property type="match status" value="1"/>
</dbReference>
<gene>
    <name evidence="3" type="ORF">QWE_06856</name>
</gene>
<proteinExistence type="predicted"/>
<organism evidence="3 4">
    <name type="scientific">Agrobacterium albertimagni AOL15</name>
    <dbReference type="NCBI Taxonomy" id="1156935"/>
    <lineage>
        <taxon>Bacteria</taxon>
        <taxon>Pseudomonadati</taxon>
        <taxon>Pseudomonadota</taxon>
        <taxon>Alphaproteobacteria</taxon>
        <taxon>Hyphomicrobiales</taxon>
        <taxon>Rhizobiaceae</taxon>
        <taxon>Rhizobium/Agrobacterium group</taxon>
        <taxon>Agrobacterium</taxon>
    </lineage>
</organism>
<dbReference type="CDD" id="cd01949">
    <property type="entry name" value="GGDEF"/>
    <property type="match status" value="1"/>
</dbReference>
<dbReference type="RefSeq" id="WP_006725368.1">
    <property type="nucleotide sequence ID" value="NZ_ALJF01000005.1"/>
</dbReference>
<name>K2QGW0_9HYPH</name>
<dbReference type="InterPro" id="IPR029787">
    <property type="entry name" value="Nucleotide_cyclase"/>
</dbReference>
<dbReference type="Pfam" id="PF01590">
    <property type="entry name" value="GAF"/>
    <property type="match status" value="1"/>
</dbReference>
<evidence type="ECO:0000259" key="1">
    <source>
        <dbReference type="PROSITE" id="PS50883"/>
    </source>
</evidence>
<dbReference type="PANTHER" id="PTHR33121">
    <property type="entry name" value="CYCLIC DI-GMP PHOSPHODIESTERASE PDEF"/>
    <property type="match status" value="1"/>
</dbReference>
<dbReference type="InterPro" id="IPR050706">
    <property type="entry name" value="Cyclic-di-GMP_PDE-like"/>
</dbReference>
<dbReference type="InterPro" id="IPR029016">
    <property type="entry name" value="GAF-like_dom_sf"/>
</dbReference>
<dbReference type="SMART" id="SM00052">
    <property type="entry name" value="EAL"/>
    <property type="match status" value="1"/>
</dbReference>
<dbReference type="OrthoDB" id="9814202at2"/>
<dbReference type="Gene3D" id="3.20.20.450">
    <property type="entry name" value="EAL domain"/>
    <property type="match status" value="1"/>
</dbReference>
<feature type="domain" description="GGDEF" evidence="2">
    <location>
        <begin position="196"/>
        <end position="326"/>
    </location>
</feature>
<keyword evidence="4" id="KW-1185">Reference proteome</keyword>
<dbReference type="AlphaFoldDB" id="K2QGW0"/>
<dbReference type="EMBL" id="ALJF01000005">
    <property type="protein sequence ID" value="EKF60306.1"/>
    <property type="molecule type" value="Genomic_DNA"/>
</dbReference>
<dbReference type="SUPFAM" id="SSF141868">
    <property type="entry name" value="EAL domain-like"/>
    <property type="match status" value="1"/>
</dbReference>
<evidence type="ECO:0000313" key="4">
    <source>
        <dbReference type="Proteomes" id="UP000007123"/>
    </source>
</evidence>
<dbReference type="PROSITE" id="PS50887">
    <property type="entry name" value="GGDEF"/>
    <property type="match status" value="1"/>
</dbReference>
<dbReference type="Gene3D" id="3.30.70.270">
    <property type="match status" value="1"/>
</dbReference>
<dbReference type="Gene3D" id="3.30.450.40">
    <property type="match status" value="1"/>
</dbReference>
<dbReference type="Proteomes" id="UP000007123">
    <property type="component" value="Unassembled WGS sequence"/>
</dbReference>
<dbReference type="InterPro" id="IPR043128">
    <property type="entry name" value="Rev_trsase/Diguanyl_cyclase"/>
</dbReference>
<dbReference type="InterPro" id="IPR035919">
    <property type="entry name" value="EAL_sf"/>
</dbReference>
<evidence type="ECO:0000313" key="3">
    <source>
        <dbReference type="EMBL" id="EKF60306.1"/>
    </source>
</evidence>
<sequence length="593" mass="64622">MLVEVQNVVLRMLAEGQEPAKAVEALCLFIEAQLPSTTATILLVDNAARLQPFAGPNLDPSFAKAIAGQPIGPWQGSCGAAAVTGEAMTDIDLQNAERWRNYAHLVEPLGLRACFSSPVLSRAGKVIGTIALYFNECRGPTPLEQSIVEGCLPLCLIALEHRERIAEMERLAYSDSLTNLPNRTAFRRMVEAAPRAPRSILLIDVDNLKQVNDTFGHFVGDSLIAATAKHLMDIVVEGQAFRIGGDEFAVVAEGLRPEQVANLAERIRHFSTKTLTCAGIKMVPSVTIGLASEAQLGSETNLLQQADQALYHGKEFARGTWTAFDPKVVTTIGKRNQAIQLLSNALAERRVEAWYQPICRLDTRQMVGTEALARIRLDDGTILAAGNFHEATKDARVAGELTRQMIQCIAKDIGTWRASSVPFQHVGVNVSASDLSDDDFLLDLKEAFTSANIPLSHIILEITESVYLGDRNGRIARQIKRLREAGFKIALDDFGTGFASLTHLLTVPVDIIKIDKSFVDLLGANEASTAIIEGLLHIAQRTGIKVVAEGIELESQEKLLLERGCRLGQGYLYSKALPGPEAARLLKERGQNH</sequence>
<feature type="domain" description="EAL" evidence="1">
    <location>
        <begin position="335"/>
        <end position="590"/>
    </location>
</feature>
<dbReference type="InterPro" id="IPR003018">
    <property type="entry name" value="GAF"/>
</dbReference>
<dbReference type="GO" id="GO:0071111">
    <property type="term" value="F:cyclic-guanylate-specific phosphodiesterase activity"/>
    <property type="evidence" value="ECO:0007669"/>
    <property type="project" value="InterPro"/>
</dbReference>
<reference evidence="3 4" key="1">
    <citation type="journal article" date="2012" name="J. Bacteriol.">
        <title>Draft Genome Sequence of Agrobacterium albertimagni Strain AOL15.</title>
        <authorList>
            <person name="Trimble W.L."/>
            <person name="Phung le T."/>
            <person name="Meyer F."/>
            <person name="Gilbert J.A."/>
            <person name="Silver S."/>
        </authorList>
    </citation>
    <scope>NUCLEOTIDE SEQUENCE [LARGE SCALE GENOMIC DNA]</scope>
    <source>
        <strain evidence="3 4">AOL15</strain>
    </source>
</reference>
<dbReference type="PANTHER" id="PTHR33121:SF79">
    <property type="entry name" value="CYCLIC DI-GMP PHOSPHODIESTERASE PDED-RELATED"/>
    <property type="match status" value="1"/>
</dbReference>
<dbReference type="InterPro" id="IPR001633">
    <property type="entry name" value="EAL_dom"/>
</dbReference>
<dbReference type="CDD" id="cd01948">
    <property type="entry name" value="EAL"/>
    <property type="match status" value="1"/>
</dbReference>
<dbReference type="SUPFAM" id="SSF55073">
    <property type="entry name" value="Nucleotide cyclase"/>
    <property type="match status" value="1"/>
</dbReference>
<dbReference type="STRING" id="1156935.QWE_06856"/>
<comment type="caution">
    <text evidence="3">The sequence shown here is derived from an EMBL/GenBank/DDBJ whole genome shotgun (WGS) entry which is preliminary data.</text>
</comment>
<dbReference type="Pfam" id="PF00990">
    <property type="entry name" value="GGDEF"/>
    <property type="match status" value="1"/>
</dbReference>
<evidence type="ECO:0000259" key="2">
    <source>
        <dbReference type="PROSITE" id="PS50887"/>
    </source>
</evidence>
<dbReference type="PROSITE" id="PS50883">
    <property type="entry name" value="EAL"/>
    <property type="match status" value="1"/>
</dbReference>
<dbReference type="Pfam" id="PF00563">
    <property type="entry name" value="EAL"/>
    <property type="match status" value="1"/>
</dbReference>